<dbReference type="InterPro" id="IPR058330">
    <property type="entry name" value="DUF8017"/>
</dbReference>
<evidence type="ECO:0000313" key="4">
    <source>
        <dbReference type="Proteomes" id="UP001501612"/>
    </source>
</evidence>
<dbReference type="Pfam" id="PF26056">
    <property type="entry name" value="DUF8017"/>
    <property type="match status" value="1"/>
</dbReference>
<organism evidence="3 4">
    <name type="scientific">Nocardioides lentus</name>
    <dbReference type="NCBI Taxonomy" id="338077"/>
    <lineage>
        <taxon>Bacteria</taxon>
        <taxon>Bacillati</taxon>
        <taxon>Actinomycetota</taxon>
        <taxon>Actinomycetes</taxon>
        <taxon>Propionibacteriales</taxon>
        <taxon>Nocardioidaceae</taxon>
        <taxon>Nocardioides</taxon>
    </lineage>
</organism>
<accession>A0ABN2PNG8</accession>
<feature type="region of interest" description="Disordered" evidence="1">
    <location>
        <begin position="38"/>
        <end position="57"/>
    </location>
</feature>
<feature type="domain" description="DUF8017" evidence="2">
    <location>
        <begin position="76"/>
        <end position="243"/>
    </location>
</feature>
<sequence>MSPAARRTLAGALAPLAVLAVLVSGVSAAVVYRGDDIPEADGGTTPTATPPGEDVLAPDGFRRYEGSGGTSALIPSTGGWETTQTYDVFVVKGDEGRVRLSSPAISDLAWCDDVPNATLAVLGFTTPPDLNTSAQNEAARVLDRWVTALRTSDGDDLAATEPTSSEVELDSGATAWTSASVIEASAEDGCDLQETEVRVVSAESEDRGAVTAVLLRALDAEGDELPEGVDAETADAILRSFQPG</sequence>
<gene>
    <name evidence="3" type="ORF">GCM10009737_30880</name>
</gene>
<name>A0ABN2PNG8_9ACTN</name>
<dbReference type="Proteomes" id="UP001501612">
    <property type="component" value="Unassembled WGS sequence"/>
</dbReference>
<protein>
    <recommendedName>
        <fullName evidence="2">DUF8017 domain-containing protein</fullName>
    </recommendedName>
</protein>
<dbReference type="EMBL" id="BAAAMY010000007">
    <property type="protein sequence ID" value="GAA1926840.1"/>
    <property type="molecule type" value="Genomic_DNA"/>
</dbReference>
<feature type="compositionally biased region" description="Low complexity" evidence="1">
    <location>
        <begin position="40"/>
        <end position="54"/>
    </location>
</feature>
<proteinExistence type="predicted"/>
<dbReference type="RefSeq" id="WP_344008486.1">
    <property type="nucleotide sequence ID" value="NZ_BAAAMY010000007.1"/>
</dbReference>
<reference evidence="3 4" key="1">
    <citation type="journal article" date="2019" name="Int. J. Syst. Evol. Microbiol.">
        <title>The Global Catalogue of Microorganisms (GCM) 10K type strain sequencing project: providing services to taxonomists for standard genome sequencing and annotation.</title>
        <authorList>
            <consortium name="The Broad Institute Genomics Platform"/>
            <consortium name="The Broad Institute Genome Sequencing Center for Infectious Disease"/>
            <person name="Wu L."/>
            <person name="Ma J."/>
        </authorList>
    </citation>
    <scope>NUCLEOTIDE SEQUENCE [LARGE SCALE GENOMIC DNA]</scope>
    <source>
        <strain evidence="3 4">JCM 14046</strain>
    </source>
</reference>
<evidence type="ECO:0000259" key="2">
    <source>
        <dbReference type="Pfam" id="PF26056"/>
    </source>
</evidence>
<comment type="caution">
    <text evidence="3">The sequence shown here is derived from an EMBL/GenBank/DDBJ whole genome shotgun (WGS) entry which is preliminary data.</text>
</comment>
<evidence type="ECO:0000313" key="3">
    <source>
        <dbReference type="EMBL" id="GAA1926840.1"/>
    </source>
</evidence>
<evidence type="ECO:0000256" key="1">
    <source>
        <dbReference type="SAM" id="MobiDB-lite"/>
    </source>
</evidence>
<keyword evidence="4" id="KW-1185">Reference proteome</keyword>